<evidence type="ECO:0000313" key="3">
    <source>
        <dbReference type="EMBL" id="KXS11259.1"/>
    </source>
</evidence>
<sequence length="403" mass="45993">MAPTSSTLAQNVQSVLLSALPPSIVPLIVPRLTAALTAITSIATPQSIKYFIILILLRYLQSAFLPNSKIPIKVEHFTYFMFLEPTMFTLLHTVGSRRTLTEKYRAMLDRNMYPTIGRRYITVDSCKQLHPGNPDCIASGFAEWPVTVQKVSSMYIRFYIIQYCYTLVIRLATFLYGRFADHVKRRKELQAERERLERERIAADLEKPKRVDSAVEMSTYFGRMSKLPDMPKKIPEVIEAVRRHSISAGPTSPVQENGHRSSNQGKHKDPLYVFVIRILLRDLKDFVEGWFRSTAFLSTNMFLHRLGQCYLLRSTGEPLYKHRVAYYLLSALGATPIVFERDFRVRLINRMLFTFILGEIFPPSLNTYDSMLPLLGATMLPLGLSGKLNMIALAGAAFSAYQM</sequence>
<reference evidence="3 4" key="1">
    <citation type="journal article" date="2015" name="Genome Biol. Evol.">
        <title>Phylogenomic analyses indicate that early fungi evolved digesting cell walls of algal ancestors of land plants.</title>
        <authorList>
            <person name="Chang Y."/>
            <person name="Wang S."/>
            <person name="Sekimoto S."/>
            <person name="Aerts A.L."/>
            <person name="Choi C."/>
            <person name="Clum A."/>
            <person name="LaButti K.M."/>
            <person name="Lindquist E.A."/>
            <person name="Yee Ngan C."/>
            <person name="Ohm R.A."/>
            <person name="Salamov A.A."/>
            <person name="Grigoriev I.V."/>
            <person name="Spatafora J.W."/>
            <person name="Berbee M.L."/>
        </authorList>
    </citation>
    <scope>NUCLEOTIDE SEQUENCE [LARGE SCALE GENOMIC DNA]</scope>
    <source>
        <strain evidence="3 4">JEL478</strain>
    </source>
</reference>
<protein>
    <submittedName>
        <fullName evidence="3">Uncharacterized protein</fullName>
    </submittedName>
</protein>
<feature type="transmembrane region" description="Helical" evidence="2">
    <location>
        <begin position="347"/>
        <end position="365"/>
    </location>
</feature>
<feature type="coiled-coil region" evidence="1">
    <location>
        <begin position="179"/>
        <end position="206"/>
    </location>
</feature>
<name>A0A139A3L8_GONPJ</name>
<evidence type="ECO:0000256" key="1">
    <source>
        <dbReference type="SAM" id="Coils"/>
    </source>
</evidence>
<keyword evidence="1" id="KW-0175">Coiled coil</keyword>
<dbReference type="OrthoDB" id="10412375at2759"/>
<dbReference type="Proteomes" id="UP000070544">
    <property type="component" value="Unassembled WGS sequence"/>
</dbReference>
<dbReference type="EMBL" id="KQ965804">
    <property type="protein sequence ID" value="KXS11259.1"/>
    <property type="molecule type" value="Genomic_DNA"/>
</dbReference>
<feature type="transmembrane region" description="Helical" evidence="2">
    <location>
        <begin position="154"/>
        <end position="177"/>
    </location>
</feature>
<dbReference type="AlphaFoldDB" id="A0A139A3L8"/>
<keyword evidence="2" id="KW-0472">Membrane</keyword>
<gene>
    <name evidence="3" type="ORF">M427DRAFT_60828</name>
</gene>
<keyword evidence="4" id="KW-1185">Reference proteome</keyword>
<evidence type="ECO:0000256" key="2">
    <source>
        <dbReference type="SAM" id="Phobius"/>
    </source>
</evidence>
<organism evidence="3 4">
    <name type="scientific">Gonapodya prolifera (strain JEL478)</name>
    <name type="common">Monoblepharis prolifera</name>
    <dbReference type="NCBI Taxonomy" id="1344416"/>
    <lineage>
        <taxon>Eukaryota</taxon>
        <taxon>Fungi</taxon>
        <taxon>Fungi incertae sedis</taxon>
        <taxon>Chytridiomycota</taxon>
        <taxon>Chytridiomycota incertae sedis</taxon>
        <taxon>Monoblepharidomycetes</taxon>
        <taxon>Monoblepharidales</taxon>
        <taxon>Gonapodyaceae</taxon>
        <taxon>Gonapodya</taxon>
    </lineage>
</organism>
<keyword evidence="2" id="KW-1133">Transmembrane helix</keyword>
<evidence type="ECO:0000313" key="4">
    <source>
        <dbReference type="Proteomes" id="UP000070544"/>
    </source>
</evidence>
<accession>A0A139A3L8</accession>
<keyword evidence="2" id="KW-0812">Transmembrane</keyword>
<feature type="transmembrane region" description="Helical" evidence="2">
    <location>
        <begin position="377"/>
        <end position="401"/>
    </location>
</feature>
<proteinExistence type="predicted"/>